<organism evidence="5 6">
    <name type="scientific">Flavobacterium subsaxonicum WB 4.1-42 = DSM 21790</name>
    <dbReference type="NCBI Taxonomy" id="1121898"/>
    <lineage>
        <taxon>Bacteria</taxon>
        <taxon>Pseudomonadati</taxon>
        <taxon>Bacteroidota</taxon>
        <taxon>Flavobacteriia</taxon>
        <taxon>Flavobacteriales</taxon>
        <taxon>Flavobacteriaceae</taxon>
        <taxon>Flavobacterium</taxon>
    </lineage>
</organism>
<keyword evidence="4" id="KW-0732">Signal</keyword>
<protein>
    <submittedName>
        <fullName evidence="5">TonB-dependent receptor</fullName>
    </submittedName>
</protein>
<comment type="subcellular location">
    <subcellularLocation>
        <location evidence="1">Cell outer membrane</location>
    </subcellularLocation>
</comment>
<dbReference type="Gene3D" id="2.40.170.20">
    <property type="entry name" value="TonB-dependent receptor, beta-barrel domain"/>
    <property type="match status" value="1"/>
</dbReference>
<sequence>MKKYLLSLLFILNAFTLWAQKTTAVQGRVVDAKTQLPLENVVATIQATGQAVLTNANGIFIFNPIATGSHVITVGSSGYVTQLFSIEASAARPLDLGVILLEENTYTEQQQSLITITDNDLGDDNSGSENTAGLLQASRDVFQQAAAFNWGQARFKIRGLDNQYGTTMINGVSMNKLYDGRPQWSNWGGLNDATRNQEFTMGSAPSDYTFGNILGTQEINTRASAFRPGTRLSYAGANTNYNWRAMATYALGMNRKGWAYVFSASRRWAQEGHFEGTDYGANSAFVSIEKKFNDVHSLNFTGIYAQNSRGKSSPNTAEVTQLMGKEYNAYWGWQDGQKRNSRDKDVEEPILMLSHFWKINNNTSLNTNVAYQFGKIGNSRIDFQNVTNPDPTFYQNLPSYYTSQYENSVGVLPQAYQPDGLGGTFIGNNPQNLALAQQAQSNFIASPQLNWNTMYFANTTAVTDGNGNEIGRTAAQSRYVLYEDRTDDKTFTATTLLRSQVTNHIVVNAGATFTKLRSHNYQNLLDLLGGAYYNDIDPFYRGSQSQADLNNPNRQVGIGDTFGYNYNLTANSYNAFTQFKFTYRTIDFYLSQTYSRSDYQRDGLYRNGIYADNSFGKSQKISFDNFGFKGGITYKLNGRNLFIFNGVYMTKAPALRNTFPNARLNNSILENPESENIASADVSYLLRAPRFKARVTGYFSKIKDAAETSFFFAEGVFEGIESADSNAFVAETVTNIDKKMMGLELGLEYKVTATIKLTASAAYGQYTYDNNPNVSLNNDAFAALQQETGLVNPNGSVTNFGSAALKNYKLPGMPQQAYAIGIEYRDPNYWWVGANANYLASNYLDVSALLRTNNFLKNPADVNGFPFPEATDERTRELLKQEEFDAFYLVNLQGGKSWKFGKYIVGFFGSVNNLFDVSYKTGGFEQARNANYRQLNQDVSSGTPAFGAKYFYGYGRTYFLNLYLNF</sequence>
<accession>A0A0A2MJQ9</accession>
<dbReference type="Pfam" id="PF13715">
    <property type="entry name" value="CarbopepD_reg_2"/>
    <property type="match status" value="1"/>
</dbReference>
<dbReference type="GO" id="GO:0009279">
    <property type="term" value="C:cell outer membrane"/>
    <property type="evidence" value="ECO:0007669"/>
    <property type="project" value="UniProtKB-SubCell"/>
</dbReference>
<evidence type="ECO:0000256" key="1">
    <source>
        <dbReference type="ARBA" id="ARBA00004442"/>
    </source>
</evidence>
<dbReference type="SUPFAM" id="SSF49452">
    <property type="entry name" value="Starch-binding domain-like"/>
    <property type="match status" value="1"/>
</dbReference>
<comment type="caution">
    <text evidence="5">The sequence shown here is derived from an EMBL/GenBank/DDBJ whole genome shotgun (WGS) entry which is preliminary data.</text>
</comment>
<gene>
    <name evidence="5" type="ORF">Q766_16435</name>
</gene>
<dbReference type="eggNOG" id="COG1629">
    <property type="taxonomic scope" value="Bacteria"/>
</dbReference>
<evidence type="ECO:0000256" key="2">
    <source>
        <dbReference type="ARBA" id="ARBA00023136"/>
    </source>
</evidence>
<reference evidence="5 6" key="1">
    <citation type="submission" date="2013-09" db="EMBL/GenBank/DDBJ databases">
        <authorList>
            <person name="Zeng Z."/>
            <person name="Chen C."/>
        </authorList>
    </citation>
    <scope>NUCLEOTIDE SEQUENCE [LARGE SCALE GENOMIC DNA]</scope>
    <source>
        <strain evidence="5 6">WB 4.1-42</strain>
    </source>
</reference>
<name>A0A0A2MJQ9_9FLAO</name>
<dbReference type="Proteomes" id="UP000030111">
    <property type="component" value="Unassembled WGS sequence"/>
</dbReference>
<dbReference type="STRING" id="1121898.GCA_000422725_03762"/>
<feature type="signal peptide" evidence="4">
    <location>
        <begin position="1"/>
        <end position="19"/>
    </location>
</feature>
<proteinExistence type="predicted"/>
<feature type="chain" id="PRO_5001992298" evidence="4">
    <location>
        <begin position="20"/>
        <end position="966"/>
    </location>
</feature>
<keyword evidence="2" id="KW-0472">Membrane</keyword>
<evidence type="ECO:0000313" key="6">
    <source>
        <dbReference type="Proteomes" id="UP000030111"/>
    </source>
</evidence>
<dbReference type="InterPro" id="IPR013784">
    <property type="entry name" value="Carb-bd-like_fold"/>
</dbReference>
<dbReference type="AlphaFoldDB" id="A0A0A2MJQ9"/>
<evidence type="ECO:0000256" key="3">
    <source>
        <dbReference type="ARBA" id="ARBA00023237"/>
    </source>
</evidence>
<dbReference type="RefSeq" id="WP_026989852.1">
    <property type="nucleotide sequence ID" value="NZ_AUGP01000002.1"/>
</dbReference>
<dbReference type="EMBL" id="JRLY01000015">
    <property type="protein sequence ID" value="KGO91821.1"/>
    <property type="molecule type" value="Genomic_DNA"/>
</dbReference>
<dbReference type="Gene3D" id="2.60.40.1120">
    <property type="entry name" value="Carboxypeptidase-like, regulatory domain"/>
    <property type="match status" value="1"/>
</dbReference>
<evidence type="ECO:0000256" key="4">
    <source>
        <dbReference type="SAM" id="SignalP"/>
    </source>
</evidence>
<dbReference type="GO" id="GO:0030246">
    <property type="term" value="F:carbohydrate binding"/>
    <property type="evidence" value="ECO:0007669"/>
    <property type="project" value="InterPro"/>
</dbReference>
<dbReference type="SUPFAM" id="SSF56935">
    <property type="entry name" value="Porins"/>
    <property type="match status" value="1"/>
</dbReference>
<dbReference type="InterPro" id="IPR036942">
    <property type="entry name" value="Beta-barrel_TonB_sf"/>
</dbReference>
<evidence type="ECO:0000313" key="5">
    <source>
        <dbReference type="EMBL" id="KGO91821.1"/>
    </source>
</evidence>
<keyword evidence="3" id="KW-0998">Cell outer membrane</keyword>
<dbReference type="OrthoDB" id="1453181at2"/>
<keyword evidence="6" id="KW-1185">Reference proteome</keyword>
<keyword evidence="5" id="KW-0675">Receptor</keyword>